<evidence type="ECO:0000313" key="2">
    <source>
        <dbReference type="Proteomes" id="UP000800036"/>
    </source>
</evidence>
<keyword evidence="2" id="KW-1185">Reference proteome</keyword>
<protein>
    <submittedName>
        <fullName evidence="1">Uncharacterized protein</fullName>
    </submittedName>
</protein>
<dbReference type="AlphaFoldDB" id="A0A6A5W312"/>
<dbReference type="Proteomes" id="UP000800036">
    <property type="component" value="Unassembled WGS sequence"/>
</dbReference>
<dbReference type="EMBL" id="ML976657">
    <property type="protein sequence ID" value="KAF1979857.1"/>
    <property type="molecule type" value="Genomic_DNA"/>
</dbReference>
<evidence type="ECO:0000313" key="1">
    <source>
        <dbReference type="EMBL" id="KAF1979857.1"/>
    </source>
</evidence>
<gene>
    <name evidence="1" type="ORF">BU23DRAFT_447007</name>
</gene>
<sequence length="78" mass="8830">TFKSRFRKSQSKDSIVPPTKGSDAAIIAIIDVKEPAKGTNKDNNKSLDAHLEDNFNKLNFKRILKYIKLLATQRAKRS</sequence>
<reference evidence="1" key="1">
    <citation type="journal article" date="2020" name="Stud. Mycol.">
        <title>101 Dothideomycetes genomes: a test case for predicting lifestyles and emergence of pathogens.</title>
        <authorList>
            <person name="Haridas S."/>
            <person name="Albert R."/>
            <person name="Binder M."/>
            <person name="Bloem J."/>
            <person name="Labutti K."/>
            <person name="Salamov A."/>
            <person name="Andreopoulos B."/>
            <person name="Baker S."/>
            <person name="Barry K."/>
            <person name="Bills G."/>
            <person name="Bluhm B."/>
            <person name="Cannon C."/>
            <person name="Castanera R."/>
            <person name="Culley D."/>
            <person name="Daum C."/>
            <person name="Ezra D."/>
            <person name="Gonzalez J."/>
            <person name="Henrissat B."/>
            <person name="Kuo A."/>
            <person name="Liang C."/>
            <person name="Lipzen A."/>
            <person name="Lutzoni F."/>
            <person name="Magnuson J."/>
            <person name="Mondo S."/>
            <person name="Nolan M."/>
            <person name="Ohm R."/>
            <person name="Pangilinan J."/>
            <person name="Park H.-J."/>
            <person name="Ramirez L."/>
            <person name="Alfaro M."/>
            <person name="Sun H."/>
            <person name="Tritt A."/>
            <person name="Yoshinaga Y."/>
            <person name="Zwiers L.-H."/>
            <person name="Turgeon B."/>
            <person name="Goodwin S."/>
            <person name="Spatafora J."/>
            <person name="Crous P."/>
            <person name="Grigoriev I."/>
        </authorList>
    </citation>
    <scope>NUCLEOTIDE SEQUENCE</scope>
    <source>
        <strain evidence="1">CBS 107.79</strain>
    </source>
</reference>
<accession>A0A6A5W312</accession>
<feature type="non-terminal residue" evidence="1">
    <location>
        <position position="1"/>
    </location>
</feature>
<name>A0A6A5W312_9PLEO</name>
<proteinExistence type="predicted"/>
<organism evidence="1 2">
    <name type="scientific">Bimuria novae-zelandiae CBS 107.79</name>
    <dbReference type="NCBI Taxonomy" id="1447943"/>
    <lineage>
        <taxon>Eukaryota</taxon>
        <taxon>Fungi</taxon>
        <taxon>Dikarya</taxon>
        <taxon>Ascomycota</taxon>
        <taxon>Pezizomycotina</taxon>
        <taxon>Dothideomycetes</taxon>
        <taxon>Pleosporomycetidae</taxon>
        <taxon>Pleosporales</taxon>
        <taxon>Massarineae</taxon>
        <taxon>Didymosphaeriaceae</taxon>
        <taxon>Bimuria</taxon>
    </lineage>
</organism>